<accession>A0A385SF37</accession>
<proteinExistence type="predicted"/>
<gene>
    <name evidence="1" type="ORF">D4L85_02445</name>
</gene>
<keyword evidence="2" id="KW-1185">Reference proteome</keyword>
<dbReference type="RefSeq" id="WP_119752828.1">
    <property type="nucleotide sequence ID" value="NZ_CP032382.1"/>
</dbReference>
<sequence length="69" mass="7544">MKKGIALVGLFNILFSVVGVHTDNALKFPVHLNQKQSPGATHRAGLLLPIRSMLREEMPLALVVLRQAS</sequence>
<dbReference type="Proteomes" id="UP000266183">
    <property type="component" value="Chromosome"/>
</dbReference>
<reference evidence="2" key="1">
    <citation type="submission" date="2018-09" db="EMBL/GenBank/DDBJ databases">
        <title>Chryseolinea sp. KIS68-18 isolated from soil.</title>
        <authorList>
            <person name="Weon H.-Y."/>
            <person name="Kwon S.-W."/>
            <person name="Lee S.A."/>
        </authorList>
    </citation>
    <scope>NUCLEOTIDE SEQUENCE [LARGE SCALE GENOMIC DNA]</scope>
    <source>
        <strain evidence="2">KIS68-18</strain>
    </source>
</reference>
<name>A0A385SF37_9BACT</name>
<protein>
    <submittedName>
        <fullName evidence="1">Uncharacterized protein</fullName>
    </submittedName>
</protein>
<organism evidence="1 2">
    <name type="scientific">Chryseolinea soli</name>
    <dbReference type="NCBI Taxonomy" id="2321403"/>
    <lineage>
        <taxon>Bacteria</taxon>
        <taxon>Pseudomonadati</taxon>
        <taxon>Bacteroidota</taxon>
        <taxon>Cytophagia</taxon>
        <taxon>Cytophagales</taxon>
        <taxon>Fulvivirgaceae</taxon>
        <taxon>Chryseolinea</taxon>
    </lineage>
</organism>
<dbReference type="KEGG" id="chk:D4L85_02445"/>
<evidence type="ECO:0000313" key="1">
    <source>
        <dbReference type="EMBL" id="AYB29512.1"/>
    </source>
</evidence>
<dbReference type="EMBL" id="CP032382">
    <property type="protein sequence ID" value="AYB29512.1"/>
    <property type="molecule type" value="Genomic_DNA"/>
</dbReference>
<evidence type="ECO:0000313" key="2">
    <source>
        <dbReference type="Proteomes" id="UP000266183"/>
    </source>
</evidence>
<dbReference type="AlphaFoldDB" id="A0A385SF37"/>